<gene>
    <name evidence="13" type="ORF">RJT34_27075</name>
</gene>
<dbReference type="PANTHER" id="PTHR10015:SF332">
    <property type="entry name" value="HEAT STRESS TRANSCRIPTION FACTOR C-1"/>
    <property type="match status" value="1"/>
</dbReference>
<evidence type="ECO:0000256" key="4">
    <source>
        <dbReference type="ARBA" id="ARBA00023015"/>
    </source>
</evidence>
<feature type="domain" description="HSF-type DNA-binding" evidence="12">
    <location>
        <begin position="64"/>
        <end position="88"/>
    </location>
</feature>
<evidence type="ECO:0000256" key="1">
    <source>
        <dbReference type="ARBA" id="ARBA00004123"/>
    </source>
</evidence>
<keyword evidence="14" id="KW-1185">Reference proteome</keyword>
<dbReference type="GO" id="GO:0000978">
    <property type="term" value="F:RNA polymerase II cis-regulatory region sequence-specific DNA binding"/>
    <property type="evidence" value="ECO:0007669"/>
    <property type="project" value="TreeGrafter"/>
</dbReference>
<evidence type="ECO:0000259" key="12">
    <source>
        <dbReference type="PROSITE" id="PS00434"/>
    </source>
</evidence>
<evidence type="ECO:0000313" key="14">
    <source>
        <dbReference type="Proteomes" id="UP001359559"/>
    </source>
</evidence>
<dbReference type="GO" id="GO:0034605">
    <property type="term" value="P:cellular response to heat"/>
    <property type="evidence" value="ECO:0007669"/>
    <property type="project" value="TreeGrafter"/>
</dbReference>
<accession>A0AAN9F9T0</accession>
<dbReference type="PANTHER" id="PTHR10015">
    <property type="entry name" value="HEAT SHOCK TRANSCRIPTION FACTOR"/>
    <property type="match status" value="1"/>
</dbReference>
<dbReference type="InterPro" id="IPR036388">
    <property type="entry name" value="WH-like_DNA-bd_sf"/>
</dbReference>
<dbReference type="Pfam" id="PF00447">
    <property type="entry name" value="HSF_DNA-bind"/>
    <property type="match status" value="1"/>
</dbReference>
<evidence type="ECO:0000256" key="6">
    <source>
        <dbReference type="ARBA" id="ARBA00023125"/>
    </source>
</evidence>
<reference evidence="13 14" key="1">
    <citation type="submission" date="2024-01" db="EMBL/GenBank/DDBJ databases">
        <title>The genomes of 5 underutilized Papilionoideae crops provide insights into root nodulation and disease resistance.</title>
        <authorList>
            <person name="Yuan L."/>
        </authorList>
    </citation>
    <scope>NUCLEOTIDE SEQUENCE [LARGE SCALE GENOMIC DNA]</scope>
    <source>
        <strain evidence="13">LY-2023</strain>
        <tissue evidence="13">Leaf</tissue>
    </source>
</reference>
<keyword evidence="5" id="KW-0346">Stress response</keyword>
<keyword evidence="6" id="KW-0238">DNA-binding</keyword>
<keyword evidence="4" id="KW-0805">Transcription regulation</keyword>
<comment type="subcellular location">
    <subcellularLocation>
        <location evidence="1">Nucleus</location>
    </subcellularLocation>
</comment>
<proteinExistence type="inferred from homology"/>
<sequence length="355" mass="39750">MEQNNLINNNFTAINNNNNYVIAPFVIKTYHMVNDSSTDKLITWGPNNNSFIVLDPLEFSHSLLPAFFKHNNFSSFVRQLNTYGFRKVDPDRWEFANEWFLRGQKHLLRNIVRKKHGNNGGRNGNNLGKLEDLDDEAMVMEIARLKEEQKALEEEIQGMNKRLETTEKRPQQMMAFLCKVVEDPHVLSRIVQEREKKHLGEKKRRLIPPPATSSSSSSGMAATNSVKTEFEEEEATVGNNITSSSPETGFEIDNFCSSPPHEEVPAAVYWGAEHRHVHGQGDVRIGHQEYYMYNCAAAPPPLTVVSAAAPVIGGAYLGCENSNSSSKGRGVVFSEMAAESSSLPPYPFSLLEGGF</sequence>
<comment type="similarity">
    <text evidence="9">Belongs to the HSF family.</text>
</comment>
<evidence type="ECO:0000256" key="10">
    <source>
        <dbReference type="SAM" id="Coils"/>
    </source>
</evidence>
<dbReference type="FunFam" id="1.10.10.10:FF:000037">
    <property type="entry name" value="Heat stress transcription factor B-4"/>
    <property type="match status" value="1"/>
</dbReference>
<feature type="region of interest" description="Disordered" evidence="11">
    <location>
        <begin position="194"/>
        <end position="224"/>
    </location>
</feature>
<dbReference type="PROSITE" id="PS00434">
    <property type="entry name" value="HSF_DOMAIN"/>
    <property type="match status" value="1"/>
</dbReference>
<dbReference type="Proteomes" id="UP001359559">
    <property type="component" value="Unassembled WGS sequence"/>
</dbReference>
<dbReference type="GO" id="GO:0003700">
    <property type="term" value="F:DNA-binding transcription factor activity"/>
    <property type="evidence" value="ECO:0007669"/>
    <property type="project" value="InterPro"/>
</dbReference>
<dbReference type="InterPro" id="IPR036390">
    <property type="entry name" value="WH_DNA-bd_sf"/>
</dbReference>
<evidence type="ECO:0000313" key="13">
    <source>
        <dbReference type="EMBL" id="KAK7271295.1"/>
    </source>
</evidence>
<name>A0AAN9F9T0_CLITE</name>
<dbReference type="AlphaFoldDB" id="A0AAN9F9T0"/>
<evidence type="ECO:0000256" key="7">
    <source>
        <dbReference type="ARBA" id="ARBA00023163"/>
    </source>
</evidence>
<evidence type="ECO:0000256" key="11">
    <source>
        <dbReference type="SAM" id="MobiDB-lite"/>
    </source>
</evidence>
<dbReference type="EMBL" id="JAYKXN010000007">
    <property type="protein sequence ID" value="KAK7271295.1"/>
    <property type="molecule type" value="Genomic_DNA"/>
</dbReference>
<organism evidence="13 14">
    <name type="scientific">Clitoria ternatea</name>
    <name type="common">Butterfly pea</name>
    <dbReference type="NCBI Taxonomy" id="43366"/>
    <lineage>
        <taxon>Eukaryota</taxon>
        <taxon>Viridiplantae</taxon>
        <taxon>Streptophyta</taxon>
        <taxon>Embryophyta</taxon>
        <taxon>Tracheophyta</taxon>
        <taxon>Spermatophyta</taxon>
        <taxon>Magnoliopsida</taxon>
        <taxon>eudicotyledons</taxon>
        <taxon>Gunneridae</taxon>
        <taxon>Pentapetalae</taxon>
        <taxon>rosids</taxon>
        <taxon>fabids</taxon>
        <taxon>Fabales</taxon>
        <taxon>Fabaceae</taxon>
        <taxon>Papilionoideae</taxon>
        <taxon>50 kb inversion clade</taxon>
        <taxon>NPAAA clade</taxon>
        <taxon>indigoferoid/millettioid clade</taxon>
        <taxon>Phaseoleae</taxon>
        <taxon>Clitoria</taxon>
    </lineage>
</organism>
<dbReference type="InterPro" id="IPR000232">
    <property type="entry name" value="HSF_DNA-bd"/>
</dbReference>
<dbReference type="Gene3D" id="1.10.10.10">
    <property type="entry name" value="Winged helix-like DNA-binding domain superfamily/Winged helix DNA-binding domain"/>
    <property type="match status" value="1"/>
</dbReference>
<keyword evidence="8" id="KW-0539">Nucleus</keyword>
<keyword evidence="3" id="KW-0597">Phosphoprotein</keyword>
<comment type="caution">
    <text evidence="13">The sequence shown here is derived from an EMBL/GenBank/DDBJ whole genome shotgun (WGS) entry which is preliminary data.</text>
</comment>
<dbReference type="SUPFAM" id="SSF46785">
    <property type="entry name" value="Winged helix' DNA-binding domain"/>
    <property type="match status" value="1"/>
</dbReference>
<comment type="subunit">
    <text evidence="2">Homotrimer.</text>
</comment>
<dbReference type="GO" id="GO:0005634">
    <property type="term" value="C:nucleus"/>
    <property type="evidence" value="ECO:0007669"/>
    <property type="project" value="UniProtKB-SubCell"/>
</dbReference>
<dbReference type="PRINTS" id="PR00056">
    <property type="entry name" value="HSFDOMAIN"/>
</dbReference>
<evidence type="ECO:0000256" key="9">
    <source>
        <dbReference type="RuleBase" id="RU004020"/>
    </source>
</evidence>
<keyword evidence="10" id="KW-0175">Coiled coil</keyword>
<dbReference type="GO" id="GO:0006357">
    <property type="term" value="P:regulation of transcription by RNA polymerase II"/>
    <property type="evidence" value="ECO:0007669"/>
    <property type="project" value="TreeGrafter"/>
</dbReference>
<evidence type="ECO:0000256" key="5">
    <source>
        <dbReference type="ARBA" id="ARBA00023016"/>
    </source>
</evidence>
<protein>
    <recommendedName>
        <fullName evidence="12">HSF-type DNA-binding domain-containing protein</fullName>
    </recommendedName>
</protein>
<evidence type="ECO:0000256" key="2">
    <source>
        <dbReference type="ARBA" id="ARBA00011233"/>
    </source>
</evidence>
<keyword evidence="7" id="KW-0804">Transcription</keyword>
<evidence type="ECO:0000256" key="8">
    <source>
        <dbReference type="ARBA" id="ARBA00023242"/>
    </source>
</evidence>
<feature type="coiled-coil region" evidence="10">
    <location>
        <begin position="135"/>
        <end position="169"/>
    </location>
</feature>
<evidence type="ECO:0000256" key="3">
    <source>
        <dbReference type="ARBA" id="ARBA00022553"/>
    </source>
</evidence>
<dbReference type="SMART" id="SM00415">
    <property type="entry name" value="HSF"/>
    <property type="match status" value="1"/>
</dbReference>